<dbReference type="AlphaFoldDB" id="A0AAD4QXW1"/>
<accession>A0AAD4QXW1</accession>
<gene>
    <name evidence="1" type="ORF">DdX_11879</name>
</gene>
<comment type="caution">
    <text evidence="1">The sequence shown here is derived from an EMBL/GenBank/DDBJ whole genome shotgun (WGS) entry which is preliminary data.</text>
</comment>
<evidence type="ECO:0000313" key="1">
    <source>
        <dbReference type="EMBL" id="KAI1708491.1"/>
    </source>
</evidence>
<evidence type="ECO:0000313" key="2">
    <source>
        <dbReference type="Proteomes" id="UP001201812"/>
    </source>
</evidence>
<proteinExistence type="predicted"/>
<dbReference type="Proteomes" id="UP001201812">
    <property type="component" value="Unassembled WGS sequence"/>
</dbReference>
<dbReference type="EMBL" id="JAKKPZ010000035">
    <property type="protein sequence ID" value="KAI1708491.1"/>
    <property type="molecule type" value="Genomic_DNA"/>
</dbReference>
<organism evidence="1 2">
    <name type="scientific">Ditylenchus destructor</name>
    <dbReference type="NCBI Taxonomy" id="166010"/>
    <lineage>
        <taxon>Eukaryota</taxon>
        <taxon>Metazoa</taxon>
        <taxon>Ecdysozoa</taxon>
        <taxon>Nematoda</taxon>
        <taxon>Chromadorea</taxon>
        <taxon>Rhabditida</taxon>
        <taxon>Tylenchina</taxon>
        <taxon>Tylenchomorpha</taxon>
        <taxon>Sphaerularioidea</taxon>
        <taxon>Anguinidae</taxon>
        <taxon>Anguininae</taxon>
        <taxon>Ditylenchus</taxon>
    </lineage>
</organism>
<protein>
    <submittedName>
        <fullName evidence="1">Uncharacterized protein</fullName>
    </submittedName>
</protein>
<sequence>MQIKGIKLRRRSDLQYQFLISKERLPRNVSLGTLLVCFLILINERKVFISADELEEDVEKFVDKLSTLTSSTADVMSALGLVNKGALALLKLGFPIGSIVAGSLTIASKTESPEYRALLKLHNKMDKEFKRMDSMIKFSTQVISLRHALQDYSNHVHVQFHTLRRQSQYMNDPAKNKSQEAVSQFIRVCHDSDTDPLRILDYIYENINQRCKEPHADHVSLYLETGTLVREIRQQAAVKATPIEEEAYWRQRAEMIGQLKAFSLEKARNMIRSVRLQLAVLSKGKQFRNVTEGLSQLARAFDAIIGAPIFPCILDDILVTRLYHQDPIWEFGNMIRIDVNKLMYFGSICAKLAYNTTMDEYRTEIGNRVTSISEFVPRWINSSYVCVIFLFNSILQGSLHIHQQPIHQLYIFINRLFINRSIHQPVYSSTGLFINRTIHQPVYSSTGLFINRSVHQPLKFRGK</sequence>
<name>A0AAD4QXW1_9BILA</name>
<keyword evidence="2" id="KW-1185">Reference proteome</keyword>
<reference evidence="1" key="1">
    <citation type="submission" date="2022-01" db="EMBL/GenBank/DDBJ databases">
        <title>Genome Sequence Resource for Two Populations of Ditylenchus destructor, the Migratory Endoparasitic Phytonematode.</title>
        <authorList>
            <person name="Zhang H."/>
            <person name="Lin R."/>
            <person name="Xie B."/>
        </authorList>
    </citation>
    <scope>NUCLEOTIDE SEQUENCE</scope>
    <source>
        <strain evidence="1">BazhouSP</strain>
    </source>
</reference>